<evidence type="ECO:0000313" key="2">
    <source>
        <dbReference type="EMBL" id="KAL0970687.1"/>
    </source>
</evidence>
<feature type="region of interest" description="Disordered" evidence="1">
    <location>
        <begin position="177"/>
        <end position="216"/>
    </location>
</feature>
<gene>
    <name evidence="2" type="ORF">UPYG_G00245720</name>
</gene>
<comment type="caution">
    <text evidence="2">The sequence shown here is derived from an EMBL/GenBank/DDBJ whole genome shotgun (WGS) entry which is preliminary data.</text>
</comment>
<keyword evidence="3" id="KW-1185">Reference proteome</keyword>
<reference evidence="2 3" key="1">
    <citation type="submission" date="2024-06" db="EMBL/GenBank/DDBJ databases">
        <authorList>
            <person name="Pan Q."/>
            <person name="Wen M."/>
            <person name="Jouanno E."/>
            <person name="Zahm M."/>
            <person name="Klopp C."/>
            <person name="Cabau C."/>
            <person name="Louis A."/>
            <person name="Berthelot C."/>
            <person name="Parey E."/>
            <person name="Roest Crollius H."/>
            <person name="Montfort J."/>
            <person name="Robinson-Rechavi M."/>
            <person name="Bouchez O."/>
            <person name="Lampietro C."/>
            <person name="Lopez Roques C."/>
            <person name="Donnadieu C."/>
            <person name="Postlethwait J."/>
            <person name="Bobe J."/>
            <person name="Verreycken H."/>
            <person name="Guiguen Y."/>
        </authorList>
    </citation>
    <scope>NUCLEOTIDE SEQUENCE [LARGE SCALE GENOMIC DNA]</scope>
    <source>
        <strain evidence="2">Up_M1</strain>
        <tissue evidence="2">Testis</tissue>
    </source>
</reference>
<dbReference type="Proteomes" id="UP001557470">
    <property type="component" value="Unassembled WGS sequence"/>
</dbReference>
<name>A0ABD0X430_UMBPY</name>
<feature type="non-terminal residue" evidence="2">
    <location>
        <position position="478"/>
    </location>
</feature>
<organism evidence="2 3">
    <name type="scientific">Umbra pygmaea</name>
    <name type="common">Eastern mudminnow</name>
    <dbReference type="NCBI Taxonomy" id="75934"/>
    <lineage>
        <taxon>Eukaryota</taxon>
        <taxon>Metazoa</taxon>
        <taxon>Chordata</taxon>
        <taxon>Craniata</taxon>
        <taxon>Vertebrata</taxon>
        <taxon>Euteleostomi</taxon>
        <taxon>Actinopterygii</taxon>
        <taxon>Neopterygii</taxon>
        <taxon>Teleostei</taxon>
        <taxon>Protacanthopterygii</taxon>
        <taxon>Esociformes</taxon>
        <taxon>Umbridae</taxon>
        <taxon>Umbra</taxon>
    </lineage>
</organism>
<accession>A0ABD0X430</accession>
<proteinExistence type="predicted"/>
<feature type="compositionally biased region" description="Basic and acidic residues" evidence="1">
    <location>
        <begin position="204"/>
        <end position="216"/>
    </location>
</feature>
<evidence type="ECO:0000256" key="1">
    <source>
        <dbReference type="SAM" id="MobiDB-lite"/>
    </source>
</evidence>
<dbReference type="EMBL" id="JAGEUA010000007">
    <property type="protein sequence ID" value="KAL0970687.1"/>
    <property type="molecule type" value="Genomic_DNA"/>
</dbReference>
<evidence type="ECO:0000313" key="3">
    <source>
        <dbReference type="Proteomes" id="UP001557470"/>
    </source>
</evidence>
<feature type="region of interest" description="Disordered" evidence="1">
    <location>
        <begin position="69"/>
        <end position="96"/>
    </location>
</feature>
<feature type="region of interest" description="Disordered" evidence="1">
    <location>
        <begin position="273"/>
        <end position="316"/>
    </location>
</feature>
<protein>
    <submittedName>
        <fullName evidence="2">Uncharacterized protein</fullName>
    </submittedName>
</protein>
<dbReference type="AlphaFoldDB" id="A0ABD0X430"/>
<feature type="compositionally biased region" description="Polar residues" evidence="1">
    <location>
        <begin position="277"/>
        <end position="289"/>
    </location>
</feature>
<feature type="compositionally biased region" description="Low complexity" evidence="1">
    <location>
        <begin position="298"/>
        <end position="316"/>
    </location>
</feature>
<sequence length="478" mass="53736">MTKLQSFHTFLNKRLMAAAVEIFEAYEEITMEYQEENNRLRRILQIAPEIQLCGIDSLQFSVSEEEVPPEQQHCEQELSPSLRQKDPEPTQITQKQEKIRIPQAEYPNVNRPKISEQMLFHLFLNKHLTKSVAEIFGEVEKTVGVYQEEKYCLRRMLKRLPEIKVFKIDSIQLSLSEEEVPPEQQHCEQEWSPSLGQEDPEPTQIKEEQEELRTRQDSILTPPCVKSICDQENSLWSLTEAQTQTENGEIDIKPVCLKPADTVTHLNGLDFLCDPPDNQNNVSRYSSSENSDREDIDSSPLLDLNPPLNPSPLLDLNPPLNPSSLLDLNPPLNPSPLLDLNPPLYPSPLLDLNPPLNPSSLIDLNPPLNPSPLLDLNPPLNPSSLIDLNPPLNPSPLLDLNPPLNPSSLIDLNPPLNPSPLLDLNPPLNPSPLLDLNPPLNPSSLLDLNPPLNPRSLLDLNPPLNPSPLLDLNPPMNP</sequence>